<feature type="region of interest" description="Disordered" evidence="1">
    <location>
        <begin position="217"/>
        <end position="243"/>
    </location>
</feature>
<feature type="compositionally biased region" description="Low complexity" evidence="1">
    <location>
        <begin position="114"/>
        <end position="134"/>
    </location>
</feature>
<evidence type="ECO:0000256" key="2">
    <source>
        <dbReference type="SAM" id="Phobius"/>
    </source>
</evidence>
<comment type="caution">
    <text evidence="3">The sequence shown here is derived from an EMBL/GenBank/DDBJ whole genome shotgun (WGS) entry which is preliminary data.</text>
</comment>
<reference evidence="3 4" key="1">
    <citation type="submission" date="2017-04" db="EMBL/GenBank/DDBJ databases">
        <title>Comparative genome analysis of Subtercola boreus.</title>
        <authorList>
            <person name="Cho Y.-J."/>
            <person name="Cho A."/>
            <person name="Kim O.-S."/>
            <person name="Lee J.-I."/>
        </authorList>
    </citation>
    <scope>NUCLEOTIDE SEQUENCE [LARGE SCALE GENOMIC DNA]</scope>
    <source>
        <strain evidence="3 4">P28004</strain>
    </source>
</reference>
<gene>
    <name evidence="3" type="ORF">B7R25_13765</name>
</gene>
<proteinExistence type="predicted"/>
<name>A0A3E0W760_9MICO</name>
<sequence length="363" mass="37543">MLSGDDSARAAVTAGYTGAHDVLDAVWWVEHPLSVSPTGRADPAGELAALKTAAFSRNGSAADAAALADAESRLHSDAEALERAIQDARPVLDAARARLQRVDAVARTGPVGDPRAGALATPAPATPGAGAGRRPNSRGPAVPADHAAPTTRDSTPTTPDSTPDRSANATAQAWRRRSQLWMFTSLAAGLLLLAGVGLVVVQQLNPQIDLLRAGSATGADGTGGAASPTPTSSDTGSDPSGLTIFENPELAPAIPPQNIDPYYKPESLRLLGVADSDLTVYAVENRIDQPCLLAVYQDGTQSATCVTKQEFASMGIELRITSLRVTRPGDPAPYRSIAQDVVFWNPDGSYGVSSSPSTSPRVP</sequence>
<feature type="region of interest" description="Disordered" evidence="1">
    <location>
        <begin position="108"/>
        <end position="171"/>
    </location>
</feature>
<dbReference type="AlphaFoldDB" id="A0A3E0W760"/>
<organism evidence="3 4">
    <name type="scientific">Subtercola boreus</name>
    <dbReference type="NCBI Taxonomy" id="120213"/>
    <lineage>
        <taxon>Bacteria</taxon>
        <taxon>Bacillati</taxon>
        <taxon>Actinomycetota</taxon>
        <taxon>Actinomycetes</taxon>
        <taxon>Micrococcales</taxon>
        <taxon>Microbacteriaceae</taxon>
        <taxon>Subtercola</taxon>
    </lineage>
</organism>
<feature type="compositionally biased region" description="Low complexity" evidence="1">
    <location>
        <begin position="147"/>
        <end position="167"/>
    </location>
</feature>
<accession>A0A3E0W760</accession>
<feature type="transmembrane region" description="Helical" evidence="2">
    <location>
        <begin position="180"/>
        <end position="201"/>
    </location>
</feature>
<keyword evidence="2" id="KW-1133">Transmembrane helix</keyword>
<evidence type="ECO:0000256" key="1">
    <source>
        <dbReference type="SAM" id="MobiDB-lite"/>
    </source>
</evidence>
<evidence type="ECO:0000313" key="3">
    <source>
        <dbReference type="EMBL" id="RFA25439.1"/>
    </source>
</evidence>
<keyword evidence="2" id="KW-0472">Membrane</keyword>
<feature type="compositionally biased region" description="Low complexity" evidence="1">
    <location>
        <begin position="217"/>
        <end position="241"/>
    </location>
</feature>
<dbReference type="Proteomes" id="UP000257080">
    <property type="component" value="Unassembled WGS sequence"/>
</dbReference>
<keyword evidence="2" id="KW-0812">Transmembrane</keyword>
<protein>
    <submittedName>
        <fullName evidence="3">Uncharacterized protein</fullName>
    </submittedName>
</protein>
<evidence type="ECO:0000313" key="4">
    <source>
        <dbReference type="Proteomes" id="UP000257080"/>
    </source>
</evidence>
<dbReference type="EMBL" id="NBXE01000031">
    <property type="protein sequence ID" value="RFA25439.1"/>
    <property type="molecule type" value="Genomic_DNA"/>
</dbReference>